<evidence type="ECO:0000313" key="9">
    <source>
        <dbReference type="Proteomes" id="UP000217265"/>
    </source>
</evidence>
<dbReference type="KEGG" id="vbh:CMV30_01040"/>
<evidence type="ECO:0000256" key="3">
    <source>
        <dbReference type="ARBA" id="ARBA00022692"/>
    </source>
</evidence>
<dbReference type="InterPro" id="IPR038766">
    <property type="entry name" value="Membrane_comp_ABC_pdt"/>
</dbReference>
<evidence type="ECO:0000256" key="5">
    <source>
        <dbReference type="ARBA" id="ARBA00023136"/>
    </source>
</evidence>
<feature type="transmembrane region" description="Helical" evidence="6">
    <location>
        <begin position="301"/>
        <end position="324"/>
    </location>
</feature>
<dbReference type="GO" id="GO:0005886">
    <property type="term" value="C:plasma membrane"/>
    <property type="evidence" value="ECO:0007669"/>
    <property type="project" value="UniProtKB-SubCell"/>
</dbReference>
<dbReference type="PANTHER" id="PTHR30287">
    <property type="entry name" value="MEMBRANE COMPONENT OF PREDICTED ABC SUPERFAMILY METABOLITE UPTAKE TRANSPORTER"/>
    <property type="match status" value="1"/>
</dbReference>
<organism evidence="8 9">
    <name type="scientific">Nibricoccus aquaticus</name>
    <dbReference type="NCBI Taxonomy" id="2576891"/>
    <lineage>
        <taxon>Bacteria</taxon>
        <taxon>Pseudomonadati</taxon>
        <taxon>Verrucomicrobiota</taxon>
        <taxon>Opitutia</taxon>
        <taxon>Opitutales</taxon>
        <taxon>Opitutaceae</taxon>
        <taxon>Nibricoccus</taxon>
    </lineage>
</organism>
<dbReference type="Proteomes" id="UP000217265">
    <property type="component" value="Chromosome"/>
</dbReference>
<keyword evidence="9" id="KW-1185">Reference proteome</keyword>
<feature type="transmembrane region" description="Helical" evidence="6">
    <location>
        <begin position="345"/>
        <end position="367"/>
    </location>
</feature>
<feature type="domain" description="ABC3 transporter permease C-terminal" evidence="7">
    <location>
        <begin position="301"/>
        <end position="426"/>
    </location>
</feature>
<feature type="transmembrane region" description="Helical" evidence="6">
    <location>
        <begin position="442"/>
        <end position="463"/>
    </location>
</feature>
<evidence type="ECO:0000259" key="7">
    <source>
        <dbReference type="Pfam" id="PF02687"/>
    </source>
</evidence>
<dbReference type="InterPro" id="IPR003838">
    <property type="entry name" value="ABC3_permease_C"/>
</dbReference>
<evidence type="ECO:0000256" key="1">
    <source>
        <dbReference type="ARBA" id="ARBA00004651"/>
    </source>
</evidence>
<protein>
    <recommendedName>
        <fullName evidence="7">ABC3 transporter permease C-terminal domain-containing protein</fullName>
    </recommendedName>
</protein>
<feature type="transmembrane region" description="Helical" evidence="6">
    <location>
        <begin position="857"/>
        <end position="877"/>
    </location>
</feature>
<dbReference type="RefSeq" id="WP_096054300.1">
    <property type="nucleotide sequence ID" value="NZ_CP023344.1"/>
</dbReference>
<sequence>MSASLIPLLLRRFTLRHWRGAPKQSAMLVAILALGVAVFVSIRLANRAAVASFTRFTDTLTGQSDWIVQAPAGALLETVLPEIREALKGAAVNIIPVVEATASLPVREDGADGRFGRVSYTLLGVDLLGLANLAREQDRAFFGQQTGGRGEAAIEAEAGAKEGMKANDSFWTVFGCEPRVWVSRAFAEKPPERLQLVLDENVVTVPVAGVIPHAPDAPEAPATMMIFDLRQLQKLTGKIGRVDRVEFLVEAGPRADERRAELKAVLEKLGRNGERWTVIAPGADRSAAETMTRAFRLNLTVLSLIALMVGMYLIFQALDGAVVRRRPEIAILRSLGVEEATIRRVWLWESAMLGLVGGGLGLLLGWAGAQVSVRAVGQTVNALYYATTVKTASLDGTEIAVGLGLGLVSALVAGWWPAREAARTPPAQVLHRAAAPVAGARWARSFALGAGLIVAGVVCAQLPPLRFEGGGRFPLAGYAAALAWLLGAGVLCAFLLPPLARLARGWGGRSAPVRVALSHLRKPSGRHRLAAAALLCAIGMTAGMAILVGSFEQTMVGWVERTLHADLYVSSSGAQSATAKNRITPEAVAKLAAHPAVEKAASFVNFPILFEGGQTSLNGVDLARPDTQPDFSWVQRPETLAVFTPGENAGLALISESFSERFGKKRGDAIRVSTPAGAQMLTVAGVYADYGNERGSILVERARVREWFGDDSVTSVALFTKAGVDAETLRADLMGIYPGLSVFTNARLRSEVLRIFRQTFSITYALEVIGVIVAVVGLALTLASMLLDRREELTTLRALGFTHREIAWAAAVEGVAVSVSAAIGGLVLSLGLGWLLIYVINKQSFGWTLGFSLPWGQLAALALAVTATGLAVSYAVGRWGADLPADREE</sequence>
<evidence type="ECO:0000313" key="8">
    <source>
        <dbReference type="EMBL" id="ATC62665.1"/>
    </source>
</evidence>
<keyword evidence="5 6" id="KW-0472">Membrane</keyword>
<dbReference type="OrthoDB" id="9780560at2"/>
<keyword evidence="3 6" id="KW-0812">Transmembrane</keyword>
<keyword evidence="4 6" id="KW-1133">Transmembrane helix</keyword>
<reference evidence="8 9" key="1">
    <citation type="submission" date="2017-09" db="EMBL/GenBank/DDBJ databases">
        <title>Complete genome sequence of Verrucomicrobial strain HZ-65, isolated from freshwater.</title>
        <authorList>
            <person name="Choi A."/>
        </authorList>
    </citation>
    <scope>NUCLEOTIDE SEQUENCE [LARGE SCALE GENOMIC DNA]</scope>
    <source>
        <strain evidence="8 9">HZ-65</strain>
    </source>
</reference>
<dbReference type="AlphaFoldDB" id="A0A290Q1Y6"/>
<feature type="domain" description="ABC3 transporter permease C-terminal" evidence="7">
    <location>
        <begin position="768"/>
        <end position="875"/>
    </location>
</feature>
<feature type="transmembrane region" description="Helical" evidence="6">
    <location>
        <begin position="808"/>
        <end position="837"/>
    </location>
</feature>
<feature type="transmembrane region" description="Helical" evidence="6">
    <location>
        <begin position="764"/>
        <end position="787"/>
    </location>
</feature>
<name>A0A290Q1Y6_9BACT</name>
<dbReference type="PANTHER" id="PTHR30287:SF2">
    <property type="entry name" value="BLL1001 PROTEIN"/>
    <property type="match status" value="1"/>
</dbReference>
<comment type="subcellular location">
    <subcellularLocation>
        <location evidence="1">Cell membrane</location>
        <topology evidence="1">Multi-pass membrane protein</topology>
    </subcellularLocation>
</comment>
<feature type="transmembrane region" description="Helical" evidence="6">
    <location>
        <begin position="475"/>
        <end position="496"/>
    </location>
</feature>
<gene>
    <name evidence="8" type="ORF">CMV30_01040</name>
</gene>
<dbReference type="EMBL" id="CP023344">
    <property type="protein sequence ID" value="ATC62665.1"/>
    <property type="molecule type" value="Genomic_DNA"/>
</dbReference>
<evidence type="ECO:0000256" key="6">
    <source>
        <dbReference type="SAM" id="Phobius"/>
    </source>
</evidence>
<keyword evidence="2" id="KW-1003">Cell membrane</keyword>
<evidence type="ECO:0000256" key="2">
    <source>
        <dbReference type="ARBA" id="ARBA00022475"/>
    </source>
</evidence>
<dbReference type="Pfam" id="PF02687">
    <property type="entry name" value="FtsX"/>
    <property type="match status" value="2"/>
</dbReference>
<accession>A0A290Q1Y6</accession>
<feature type="transmembrane region" description="Helical" evidence="6">
    <location>
        <begin position="529"/>
        <end position="551"/>
    </location>
</feature>
<proteinExistence type="predicted"/>
<evidence type="ECO:0000256" key="4">
    <source>
        <dbReference type="ARBA" id="ARBA00022989"/>
    </source>
</evidence>